<dbReference type="EMBL" id="MU858317">
    <property type="protein sequence ID" value="KAK4207142.1"/>
    <property type="molecule type" value="Genomic_DNA"/>
</dbReference>
<name>A0AAN7B261_9PEZI</name>
<dbReference type="Proteomes" id="UP001301769">
    <property type="component" value="Unassembled WGS sequence"/>
</dbReference>
<accession>A0AAN7B261</accession>
<protein>
    <submittedName>
        <fullName evidence="1">Uncharacterized protein</fullName>
    </submittedName>
</protein>
<dbReference type="AlphaFoldDB" id="A0AAN7B261"/>
<organism evidence="1 2">
    <name type="scientific">Rhypophila decipiens</name>
    <dbReference type="NCBI Taxonomy" id="261697"/>
    <lineage>
        <taxon>Eukaryota</taxon>
        <taxon>Fungi</taxon>
        <taxon>Dikarya</taxon>
        <taxon>Ascomycota</taxon>
        <taxon>Pezizomycotina</taxon>
        <taxon>Sordariomycetes</taxon>
        <taxon>Sordariomycetidae</taxon>
        <taxon>Sordariales</taxon>
        <taxon>Naviculisporaceae</taxon>
        <taxon>Rhypophila</taxon>
    </lineage>
</organism>
<reference evidence="1" key="1">
    <citation type="journal article" date="2023" name="Mol. Phylogenet. Evol.">
        <title>Genome-scale phylogeny and comparative genomics of the fungal order Sordariales.</title>
        <authorList>
            <person name="Hensen N."/>
            <person name="Bonometti L."/>
            <person name="Westerberg I."/>
            <person name="Brannstrom I.O."/>
            <person name="Guillou S."/>
            <person name="Cros-Aarteil S."/>
            <person name="Calhoun S."/>
            <person name="Haridas S."/>
            <person name="Kuo A."/>
            <person name="Mondo S."/>
            <person name="Pangilinan J."/>
            <person name="Riley R."/>
            <person name="LaButti K."/>
            <person name="Andreopoulos B."/>
            <person name="Lipzen A."/>
            <person name="Chen C."/>
            <person name="Yan M."/>
            <person name="Daum C."/>
            <person name="Ng V."/>
            <person name="Clum A."/>
            <person name="Steindorff A."/>
            <person name="Ohm R.A."/>
            <person name="Martin F."/>
            <person name="Silar P."/>
            <person name="Natvig D.O."/>
            <person name="Lalanne C."/>
            <person name="Gautier V."/>
            <person name="Ament-Velasquez S.L."/>
            <person name="Kruys A."/>
            <person name="Hutchinson M.I."/>
            <person name="Powell A.J."/>
            <person name="Barry K."/>
            <person name="Miller A.N."/>
            <person name="Grigoriev I.V."/>
            <person name="Debuchy R."/>
            <person name="Gladieux P."/>
            <person name="Hiltunen Thoren M."/>
            <person name="Johannesson H."/>
        </authorList>
    </citation>
    <scope>NUCLEOTIDE SEQUENCE</scope>
    <source>
        <strain evidence="1">PSN293</strain>
    </source>
</reference>
<keyword evidence="2" id="KW-1185">Reference proteome</keyword>
<evidence type="ECO:0000313" key="2">
    <source>
        <dbReference type="Proteomes" id="UP001301769"/>
    </source>
</evidence>
<sequence length="795" mass="88074">MPTDTDVLLRLKTSCATAHGNYDQIVAVSQQVINESFDKLYDIYPEYGVVEFSSKKIGKIKGHLNSPRLLLGGGLGHDISVTSALYVMRFKEGKITIPADDDEDPDLEEDLAGWDLAITIDLKEQSVKVDPDADPETQKEQQALWDFIHGKFDVPGNYSIARLYAKLSDSHWKDFDYENSQFGFNADKTPRSWAQLKKQVPGIDISLPFMLSKWAEAHDKKGMTTTGVRFSVPSDEIDDQKSGTDFKPTAMVHQVYGYKNPDKGVPKPVVSYAPPGDLNCFLYCEMVRDHELPTDKQLAGSGNFTAQASEIGGKRIDGTFTISHQLFLESFLLPILQAFNMASIIVPRQPHYYPDESAVGFSYSIGWDSEHQDSTDQFFAFKTVHNPDTPADPISYQFKPNEYRAKLDPIGHSPTTGSYASFESTSNTTVDFEWDAGSASFRVKCFTKYMYDVQWSENQNMTSPHSWGRDTFEASWDMKINIVSVEGGILRLGMDAGNDDNCNATVSKTRDLHENTKRNFTSDEIKDEISGYIKSHVATLKANLSQAFQTSAMFNYPGNGTFDFSDPMIGNTGEILSTIAYKPLPPKTKITIPPPTTITLAPMQHFDFKTKRVNMECFTPLPKLNWSYHKPIKASQTATEVIIQGTNKTAETIALKSVDIVINSESKGRAPVTGTDFTAHTWKLGQPGSEVPGMEGKLNVYQIVHLSAEGGAVETPAFDKVEFVKGDKVGDVTPLTFQGAGEAVLVKPGESVVLALYTGTGVANTYDVKVKEGWEPVKERSAQSLRRSVKIILSP</sequence>
<proteinExistence type="predicted"/>
<evidence type="ECO:0000313" key="1">
    <source>
        <dbReference type="EMBL" id="KAK4207142.1"/>
    </source>
</evidence>
<gene>
    <name evidence="1" type="ORF">QBC37DRAFT_406483</name>
</gene>
<reference evidence="1" key="2">
    <citation type="submission" date="2023-05" db="EMBL/GenBank/DDBJ databases">
        <authorList>
            <consortium name="Lawrence Berkeley National Laboratory"/>
            <person name="Steindorff A."/>
            <person name="Hensen N."/>
            <person name="Bonometti L."/>
            <person name="Westerberg I."/>
            <person name="Brannstrom I.O."/>
            <person name="Guillou S."/>
            <person name="Cros-Aarteil S."/>
            <person name="Calhoun S."/>
            <person name="Haridas S."/>
            <person name="Kuo A."/>
            <person name="Mondo S."/>
            <person name="Pangilinan J."/>
            <person name="Riley R."/>
            <person name="Labutti K."/>
            <person name="Andreopoulos B."/>
            <person name="Lipzen A."/>
            <person name="Chen C."/>
            <person name="Yanf M."/>
            <person name="Daum C."/>
            <person name="Ng V."/>
            <person name="Clum A."/>
            <person name="Ohm R."/>
            <person name="Martin F."/>
            <person name="Silar P."/>
            <person name="Natvig D."/>
            <person name="Lalanne C."/>
            <person name="Gautier V."/>
            <person name="Ament-Velasquez S.L."/>
            <person name="Kruys A."/>
            <person name="Hutchinson M.I."/>
            <person name="Powell A.J."/>
            <person name="Barry K."/>
            <person name="Miller A.N."/>
            <person name="Grigoriev I.V."/>
            <person name="Debuchy R."/>
            <person name="Gladieux P."/>
            <person name="Thoren M.H."/>
            <person name="Johannesson H."/>
        </authorList>
    </citation>
    <scope>NUCLEOTIDE SEQUENCE</scope>
    <source>
        <strain evidence="1">PSN293</strain>
    </source>
</reference>
<comment type="caution">
    <text evidence="1">The sequence shown here is derived from an EMBL/GenBank/DDBJ whole genome shotgun (WGS) entry which is preliminary data.</text>
</comment>